<dbReference type="EMBL" id="CQPC01000003">
    <property type="protein sequence ID" value="CNT62766.1"/>
    <property type="molecule type" value="Genomic_DNA"/>
</dbReference>
<proteinExistence type="predicted"/>
<sequence>MGDYPHQTRKQSRDAAQHNQGIGDNEYAHGVWQR</sequence>
<evidence type="ECO:0000313" key="5">
    <source>
        <dbReference type="Proteomes" id="UP000042394"/>
    </source>
</evidence>
<protein>
    <submittedName>
        <fullName evidence="2">Uncharacterized protein</fullName>
    </submittedName>
</protein>
<name>A0A655BNA2_SALET</name>
<dbReference type="Proteomes" id="UP000039541">
    <property type="component" value="Unassembled WGS sequence"/>
</dbReference>
<dbReference type="EMBL" id="CQPD01000021">
    <property type="protein sequence ID" value="CNU29587.1"/>
    <property type="molecule type" value="Genomic_DNA"/>
</dbReference>
<evidence type="ECO:0000313" key="3">
    <source>
        <dbReference type="EMBL" id="CNU29587.1"/>
    </source>
</evidence>
<reference evidence="4 5" key="1">
    <citation type="submission" date="2015-03" db="EMBL/GenBank/DDBJ databases">
        <authorList>
            <consortium name="Pathogen Informatics"/>
        </authorList>
    </citation>
    <scope>NUCLEOTIDE SEQUENCE [LARGE SCALE GENOMIC DNA]</scope>
    <source>
        <strain evidence="2 4">3476</strain>
        <strain evidence="3 5">D4891</strain>
    </source>
</reference>
<dbReference type="AlphaFoldDB" id="A0A655BNA2"/>
<organism evidence="2 4">
    <name type="scientific">Salmonella enterica subsp. enterica serovar Bovismorbificans</name>
    <dbReference type="NCBI Taxonomy" id="58097"/>
    <lineage>
        <taxon>Bacteria</taxon>
        <taxon>Pseudomonadati</taxon>
        <taxon>Pseudomonadota</taxon>
        <taxon>Gammaproteobacteria</taxon>
        <taxon>Enterobacterales</taxon>
        <taxon>Enterobacteriaceae</taxon>
        <taxon>Salmonella</taxon>
    </lineage>
</organism>
<dbReference type="Proteomes" id="UP000042394">
    <property type="component" value="Unassembled WGS sequence"/>
</dbReference>
<evidence type="ECO:0000256" key="1">
    <source>
        <dbReference type="SAM" id="MobiDB-lite"/>
    </source>
</evidence>
<evidence type="ECO:0000313" key="2">
    <source>
        <dbReference type="EMBL" id="CNT62766.1"/>
    </source>
</evidence>
<feature type="region of interest" description="Disordered" evidence="1">
    <location>
        <begin position="1"/>
        <end position="34"/>
    </location>
</feature>
<gene>
    <name evidence="2" type="ORF">ERS008202_00396</name>
    <name evidence="3" type="ORF">ERS008207_02350</name>
</gene>
<accession>A0A655BNA2</accession>
<evidence type="ECO:0000313" key="4">
    <source>
        <dbReference type="Proteomes" id="UP000039541"/>
    </source>
</evidence>